<evidence type="ECO:0000313" key="1">
    <source>
        <dbReference type="EMBL" id="CFE40343.1"/>
    </source>
</evidence>
<protein>
    <submittedName>
        <fullName evidence="2">Uncharacterized protein</fullName>
    </submittedName>
</protein>
<dbReference type="EMBL" id="CSAD01000365">
    <property type="protein sequence ID" value="COV84638.1"/>
    <property type="molecule type" value="Genomic_DNA"/>
</dbReference>
<organism evidence="2 7">
    <name type="scientific">Mycobacterium tuberculosis</name>
    <dbReference type="NCBI Taxonomy" id="1773"/>
    <lineage>
        <taxon>Bacteria</taxon>
        <taxon>Bacillati</taxon>
        <taxon>Actinomycetota</taxon>
        <taxon>Actinomycetes</taxon>
        <taxon>Mycobacteriales</taxon>
        <taxon>Mycobacteriaceae</taxon>
        <taxon>Mycobacterium</taxon>
        <taxon>Mycobacterium tuberculosis complex</taxon>
    </lineage>
</organism>
<proteinExistence type="predicted"/>
<sequence>MVSSGIRAEPSARSLRAVIAPVCSGVNVTTVRRGNAIGSAKPRL</sequence>
<accession>A0A654TQF7</accession>
<evidence type="ECO:0000313" key="6">
    <source>
        <dbReference type="Proteomes" id="UP000045842"/>
    </source>
</evidence>
<dbReference type="Proteomes" id="UP000044938">
    <property type="component" value="Unassembled WGS sequence"/>
</dbReference>
<evidence type="ECO:0000313" key="8">
    <source>
        <dbReference type="Proteomes" id="UP000048289"/>
    </source>
</evidence>
<dbReference type="EMBL" id="CFOH01000515">
    <property type="protein sequence ID" value="CFE59604.1"/>
    <property type="molecule type" value="Genomic_DNA"/>
</dbReference>
<dbReference type="Proteomes" id="UP000045842">
    <property type="component" value="Unassembled WGS sequence"/>
</dbReference>
<evidence type="ECO:0000313" key="5">
    <source>
        <dbReference type="Proteomes" id="UP000044938"/>
    </source>
</evidence>
<name>A0A654TQF7_MYCTX</name>
<evidence type="ECO:0000313" key="4">
    <source>
        <dbReference type="EMBL" id="COX26841.1"/>
    </source>
</evidence>
<evidence type="ECO:0000313" key="3">
    <source>
        <dbReference type="EMBL" id="COV84638.1"/>
    </source>
</evidence>
<reference evidence="5 6" key="1">
    <citation type="submission" date="2015-03" db="EMBL/GenBank/DDBJ databases">
        <authorList>
            <consortium name="Pathogen Informatics"/>
        </authorList>
    </citation>
    <scope>NUCLEOTIDE SEQUENCE [LARGE SCALE GENOMIC DNA]</scope>
    <source>
        <strain evidence="3 6">G09801536</strain>
        <strain evidence="1 8">G09901357</strain>
        <strain evidence="2 7">H09601792</strain>
        <strain evidence="4 5">M09401471</strain>
    </source>
</reference>
<dbReference type="Proteomes" id="UP000048289">
    <property type="component" value="Unassembled WGS sequence"/>
</dbReference>
<evidence type="ECO:0000313" key="2">
    <source>
        <dbReference type="EMBL" id="CFE59604.1"/>
    </source>
</evidence>
<dbReference type="Proteomes" id="UP000046947">
    <property type="component" value="Unassembled WGS sequence"/>
</dbReference>
<gene>
    <name evidence="3" type="ORF">ERS007679_02568</name>
    <name evidence="1" type="ORF">ERS007681_02473</name>
    <name evidence="2" type="ORF">ERS007688_02804</name>
    <name evidence="4" type="ORF">ERS007720_04193</name>
</gene>
<dbReference type="EMBL" id="CFOE01000329">
    <property type="protein sequence ID" value="CFE40343.1"/>
    <property type="molecule type" value="Genomic_DNA"/>
</dbReference>
<dbReference type="AlphaFoldDB" id="A0A654TQF7"/>
<evidence type="ECO:0000313" key="7">
    <source>
        <dbReference type="Proteomes" id="UP000046947"/>
    </source>
</evidence>
<dbReference type="EMBL" id="CSAJ01000831">
    <property type="protein sequence ID" value="COX26841.1"/>
    <property type="molecule type" value="Genomic_DNA"/>
</dbReference>